<feature type="domain" description="ShKT" evidence="2">
    <location>
        <begin position="70"/>
        <end position="109"/>
    </location>
</feature>
<dbReference type="PANTHER" id="PTHR21724">
    <property type="entry name" value="SHKT DOMAIN-CONTAINING PROTEIN"/>
    <property type="match status" value="1"/>
</dbReference>
<comment type="caution">
    <text evidence="3">The sequence shown here is derived from an EMBL/GenBank/DDBJ whole genome shotgun (WGS) entry which is preliminary data.</text>
</comment>
<dbReference type="Gene3D" id="1.10.10.1940">
    <property type="match status" value="1"/>
</dbReference>
<feature type="domain" description="ShKT" evidence="2">
    <location>
        <begin position="158"/>
        <end position="194"/>
    </location>
</feature>
<sequence length="204" mass="21616">MLVIFSVLVSLLFPMGDAMISGDLNCTVYNGTAFVWAPSAVACSNVLSDSFCSVTYPQLIADIGYPSEGSNADRPFLCYTLATATPAAINTDAKTAAIAHCPKTCGLCCQTTAYSCRNAPFPRVSCSTVSRSMCLSVAWRQILAEDCPNICGFCDLNGCIDAVVGCDNDMSICNAIGMQEFVNQNCRRTCGRCSVTTPKPCQSG</sequence>
<dbReference type="EMBL" id="PDUG01000005">
    <property type="protein sequence ID" value="PIC24070.1"/>
    <property type="molecule type" value="Genomic_DNA"/>
</dbReference>
<gene>
    <name evidence="3" type="primary">Cnig_chr_V.g17535</name>
    <name evidence="3" type="ORF">B9Z55_017535</name>
</gene>
<keyword evidence="4" id="KW-1185">Reference proteome</keyword>
<protein>
    <recommendedName>
        <fullName evidence="2">ShKT domain-containing protein</fullName>
    </recommendedName>
</protein>
<organism evidence="3 4">
    <name type="scientific">Caenorhabditis nigoni</name>
    <dbReference type="NCBI Taxonomy" id="1611254"/>
    <lineage>
        <taxon>Eukaryota</taxon>
        <taxon>Metazoa</taxon>
        <taxon>Ecdysozoa</taxon>
        <taxon>Nematoda</taxon>
        <taxon>Chromadorea</taxon>
        <taxon>Rhabditida</taxon>
        <taxon>Rhabditina</taxon>
        <taxon>Rhabditomorpha</taxon>
        <taxon>Rhabditoidea</taxon>
        <taxon>Rhabditidae</taxon>
        <taxon>Peloderinae</taxon>
        <taxon>Caenorhabditis</taxon>
    </lineage>
</organism>
<dbReference type="SMART" id="SM00254">
    <property type="entry name" value="ShKT"/>
    <property type="match status" value="3"/>
</dbReference>
<dbReference type="Pfam" id="PF01549">
    <property type="entry name" value="ShK"/>
    <property type="match status" value="3"/>
</dbReference>
<feature type="signal peptide" evidence="1">
    <location>
        <begin position="1"/>
        <end position="18"/>
    </location>
</feature>
<dbReference type="AlphaFoldDB" id="A0A2G5T9X5"/>
<evidence type="ECO:0000313" key="4">
    <source>
        <dbReference type="Proteomes" id="UP000230233"/>
    </source>
</evidence>
<dbReference type="PANTHER" id="PTHR21724:SF43">
    <property type="entry name" value="SHKT DOMAIN-CONTAINING PROTEIN"/>
    <property type="match status" value="1"/>
</dbReference>
<dbReference type="InterPro" id="IPR003582">
    <property type="entry name" value="ShKT_dom"/>
</dbReference>
<evidence type="ECO:0000256" key="1">
    <source>
        <dbReference type="SAM" id="SignalP"/>
    </source>
</evidence>
<dbReference type="Proteomes" id="UP000230233">
    <property type="component" value="Chromosome V"/>
</dbReference>
<keyword evidence="1" id="KW-0732">Signal</keyword>
<proteinExistence type="predicted"/>
<reference evidence="4" key="1">
    <citation type="submission" date="2017-10" db="EMBL/GenBank/DDBJ databases">
        <title>Rapid genome shrinkage in a self-fertile nematode reveals novel sperm competition proteins.</title>
        <authorList>
            <person name="Yin D."/>
            <person name="Schwarz E.M."/>
            <person name="Thomas C.G."/>
            <person name="Felde R.L."/>
            <person name="Korf I.F."/>
            <person name="Cutter A.D."/>
            <person name="Schartner C.M."/>
            <person name="Ralston E.J."/>
            <person name="Meyer B.J."/>
            <person name="Haag E.S."/>
        </authorList>
    </citation>
    <scope>NUCLEOTIDE SEQUENCE [LARGE SCALE GENOMIC DNA]</scope>
    <source>
        <strain evidence="4">JU1422</strain>
    </source>
</reference>
<dbReference type="OrthoDB" id="5867083at2759"/>
<accession>A0A2G5T9X5</accession>
<evidence type="ECO:0000259" key="2">
    <source>
        <dbReference type="SMART" id="SM00254"/>
    </source>
</evidence>
<name>A0A2G5T9X5_9PELO</name>
<feature type="chain" id="PRO_5013955961" description="ShKT domain-containing protein" evidence="1">
    <location>
        <begin position="19"/>
        <end position="204"/>
    </location>
</feature>
<feature type="domain" description="ShKT" evidence="2">
    <location>
        <begin position="115"/>
        <end position="155"/>
    </location>
</feature>
<evidence type="ECO:0000313" key="3">
    <source>
        <dbReference type="EMBL" id="PIC24070.1"/>
    </source>
</evidence>
<dbReference type="STRING" id="1611254.A0A2G5T9X5"/>